<evidence type="ECO:0000313" key="14">
    <source>
        <dbReference type="RefSeq" id="XP_016681120.1"/>
    </source>
</evidence>
<dbReference type="GO" id="GO:0006970">
    <property type="term" value="P:response to osmotic stress"/>
    <property type="evidence" value="ECO:0007669"/>
    <property type="project" value="UniProtKB-ARBA"/>
</dbReference>
<dbReference type="KEGG" id="ghi:107899890"/>
<dbReference type="SMART" id="SM00220">
    <property type="entry name" value="S_TKc"/>
    <property type="match status" value="1"/>
</dbReference>
<dbReference type="PANTHER" id="PTHR24343">
    <property type="entry name" value="SERINE/THREONINE KINASE"/>
    <property type="match status" value="1"/>
</dbReference>
<feature type="binding site" evidence="10">
    <location>
        <position position="33"/>
    </location>
    <ligand>
        <name>ATP</name>
        <dbReference type="ChEBI" id="CHEBI:30616"/>
    </ligand>
</feature>
<dbReference type="SUPFAM" id="SSF56112">
    <property type="entry name" value="Protein kinase-like (PK-like)"/>
    <property type="match status" value="1"/>
</dbReference>
<keyword evidence="3" id="KW-0597">Phosphoprotein</keyword>
<evidence type="ECO:0000256" key="5">
    <source>
        <dbReference type="ARBA" id="ARBA00022741"/>
    </source>
</evidence>
<dbReference type="PANTHER" id="PTHR24343:SF555">
    <property type="entry name" value="PROTEIN KINASE DOMAIN-CONTAINING PROTEIN"/>
    <property type="match status" value="1"/>
</dbReference>
<keyword evidence="13" id="KW-1185">Reference proteome</keyword>
<evidence type="ECO:0000256" key="1">
    <source>
        <dbReference type="ARBA" id="ARBA00012513"/>
    </source>
</evidence>
<keyword evidence="6 14" id="KW-0418">Kinase</keyword>
<dbReference type="RefSeq" id="XP_016681120.1">
    <property type="nucleotide sequence ID" value="XM_016825631.2"/>
</dbReference>
<dbReference type="Gene3D" id="1.10.510.10">
    <property type="entry name" value="Transferase(Phosphotransferase) domain 1"/>
    <property type="match status" value="1"/>
</dbReference>
<dbReference type="SMR" id="A0A1U8ISS7"/>
<proteinExistence type="inferred from homology"/>
<organism evidence="13 14">
    <name type="scientific">Gossypium hirsutum</name>
    <name type="common">Upland cotton</name>
    <name type="synonym">Gossypium mexicanum</name>
    <dbReference type="NCBI Taxonomy" id="3635"/>
    <lineage>
        <taxon>Eukaryota</taxon>
        <taxon>Viridiplantae</taxon>
        <taxon>Streptophyta</taxon>
        <taxon>Embryophyta</taxon>
        <taxon>Tracheophyta</taxon>
        <taxon>Spermatophyta</taxon>
        <taxon>Magnoliopsida</taxon>
        <taxon>eudicotyledons</taxon>
        <taxon>Gunneridae</taxon>
        <taxon>Pentapetalae</taxon>
        <taxon>rosids</taxon>
        <taxon>malvids</taxon>
        <taxon>Malvales</taxon>
        <taxon>Malvaceae</taxon>
        <taxon>Malvoideae</taxon>
        <taxon>Gossypium</taxon>
    </lineage>
</organism>
<dbReference type="GO" id="GO:0005524">
    <property type="term" value="F:ATP binding"/>
    <property type="evidence" value="ECO:0007669"/>
    <property type="project" value="UniProtKB-UniRule"/>
</dbReference>
<keyword evidence="5 10" id="KW-0547">Nucleotide-binding</keyword>
<keyword evidence="4" id="KW-0808">Transferase</keyword>
<evidence type="ECO:0000256" key="2">
    <source>
        <dbReference type="ARBA" id="ARBA00022527"/>
    </source>
</evidence>
<dbReference type="FunFam" id="1.10.510.10:FF:000085">
    <property type="entry name" value="Serine/threonine-protein kinase SRK2E"/>
    <property type="match status" value="1"/>
</dbReference>
<evidence type="ECO:0000256" key="4">
    <source>
        <dbReference type="ARBA" id="ARBA00022679"/>
    </source>
</evidence>
<dbReference type="PROSITE" id="PS00108">
    <property type="entry name" value="PROTEIN_KINASE_ST"/>
    <property type="match status" value="1"/>
</dbReference>
<dbReference type="InterPro" id="IPR008271">
    <property type="entry name" value="Ser/Thr_kinase_AS"/>
</dbReference>
<reference evidence="14" key="2">
    <citation type="submission" date="2025-08" db="UniProtKB">
        <authorList>
            <consortium name="RefSeq"/>
        </authorList>
    </citation>
    <scope>IDENTIFICATION</scope>
</reference>
<dbReference type="PROSITE" id="PS00107">
    <property type="entry name" value="PROTEIN_KINASE_ATP"/>
    <property type="match status" value="1"/>
</dbReference>
<dbReference type="FunFam" id="3.30.200.20:FF:000237">
    <property type="entry name" value="Serine/threonine-protein kinase SAPK2"/>
    <property type="match status" value="1"/>
</dbReference>
<feature type="domain" description="Protein kinase" evidence="12">
    <location>
        <begin position="4"/>
        <end position="260"/>
    </location>
</feature>
<dbReference type="Pfam" id="PF00069">
    <property type="entry name" value="Pkinase"/>
    <property type="match status" value="1"/>
</dbReference>
<protein>
    <recommendedName>
        <fullName evidence="1">non-specific serine/threonine protein kinase</fullName>
        <ecNumber evidence="1">2.7.11.1</ecNumber>
    </recommendedName>
</protein>
<evidence type="ECO:0000256" key="7">
    <source>
        <dbReference type="ARBA" id="ARBA00022840"/>
    </source>
</evidence>
<sequence>MDRYEILKDIGSGNFGVAKLVREKWSGDLYAVKYIERGPKIDEHVQREIMNHRSLKHPNIIRFKEVLLTPTHLAIVMEYAAGGELFERICNAGRFSEDEARFFFQQLISGVSYCHAMQICHRDLKLENTLLDGSTAPRLKICDFGYSKSSVFHSQPKSTVGTPAYIAPEVLSRKQYDGKIADVWSCGVTLYVMLVGAYPFEDPEDPKNFRKTIQRILSVHYSIPDYVRVSKECKLLLSRIFVADPEKRINIPEIKQHPWFLKNLPIEFMEGEDGYMENEEESQSIEEILCIIDEARKGGDGPKVGSQLLGGSMDLDDDDIDCDADIDDLETSGDFVCALRV</sequence>
<dbReference type="InterPro" id="IPR000719">
    <property type="entry name" value="Prot_kinase_dom"/>
</dbReference>
<evidence type="ECO:0000259" key="12">
    <source>
        <dbReference type="PROSITE" id="PS50011"/>
    </source>
</evidence>
<dbReference type="GO" id="GO:0005737">
    <property type="term" value="C:cytoplasm"/>
    <property type="evidence" value="ECO:0007669"/>
    <property type="project" value="UniProtKB-ARBA"/>
</dbReference>
<dbReference type="PaxDb" id="3635-A0A1U8ISS7"/>
<dbReference type="PROSITE" id="PS50011">
    <property type="entry name" value="PROTEIN_KINASE_DOM"/>
    <property type="match status" value="1"/>
</dbReference>
<evidence type="ECO:0000256" key="6">
    <source>
        <dbReference type="ARBA" id="ARBA00022777"/>
    </source>
</evidence>
<evidence type="ECO:0000313" key="13">
    <source>
        <dbReference type="Proteomes" id="UP000818029"/>
    </source>
</evidence>
<evidence type="ECO:0000256" key="8">
    <source>
        <dbReference type="ARBA" id="ARBA00047899"/>
    </source>
</evidence>
<dbReference type="InterPro" id="IPR017441">
    <property type="entry name" value="Protein_kinase_ATP_BS"/>
</dbReference>
<evidence type="ECO:0000256" key="3">
    <source>
        <dbReference type="ARBA" id="ARBA00022553"/>
    </source>
</evidence>
<evidence type="ECO:0000256" key="10">
    <source>
        <dbReference type="PROSITE-ProRule" id="PRU10141"/>
    </source>
</evidence>
<dbReference type="OMA" id="AWHIVTG"/>
<dbReference type="STRING" id="3635.A0A1U8ISS7"/>
<dbReference type="AlphaFoldDB" id="A0A1U8ISS7"/>
<reference evidence="13" key="1">
    <citation type="journal article" date="2020" name="Nat. Genet.">
        <title>Genomic diversifications of five Gossypium allopolyploid species and their impact on cotton improvement.</title>
        <authorList>
            <person name="Chen Z.J."/>
            <person name="Sreedasyam A."/>
            <person name="Ando A."/>
            <person name="Song Q."/>
            <person name="De Santiago L.M."/>
            <person name="Hulse-Kemp A.M."/>
            <person name="Ding M."/>
            <person name="Ye W."/>
            <person name="Kirkbride R.C."/>
            <person name="Jenkins J."/>
            <person name="Plott C."/>
            <person name="Lovell J."/>
            <person name="Lin Y.M."/>
            <person name="Vaughn R."/>
            <person name="Liu B."/>
            <person name="Simpson S."/>
            <person name="Scheffler B.E."/>
            <person name="Wen L."/>
            <person name="Saski C.A."/>
            <person name="Grover C.E."/>
            <person name="Hu G."/>
            <person name="Conover J.L."/>
            <person name="Carlson J.W."/>
            <person name="Shu S."/>
            <person name="Boston L.B."/>
            <person name="Williams M."/>
            <person name="Peterson D.G."/>
            <person name="McGee K."/>
            <person name="Jones D.C."/>
            <person name="Wendel J.F."/>
            <person name="Stelly D.M."/>
            <person name="Grimwood J."/>
            <person name="Schmutz J."/>
        </authorList>
    </citation>
    <scope>NUCLEOTIDE SEQUENCE [LARGE SCALE GENOMIC DNA]</scope>
    <source>
        <strain evidence="13">cv. TM-1</strain>
    </source>
</reference>
<dbReference type="GeneID" id="107899890"/>
<comment type="catalytic activity">
    <reaction evidence="9">
        <text>L-seryl-[protein] + ATP = O-phospho-L-seryl-[protein] + ADP + H(+)</text>
        <dbReference type="Rhea" id="RHEA:17989"/>
        <dbReference type="Rhea" id="RHEA-COMP:9863"/>
        <dbReference type="Rhea" id="RHEA-COMP:11604"/>
        <dbReference type="ChEBI" id="CHEBI:15378"/>
        <dbReference type="ChEBI" id="CHEBI:29999"/>
        <dbReference type="ChEBI" id="CHEBI:30616"/>
        <dbReference type="ChEBI" id="CHEBI:83421"/>
        <dbReference type="ChEBI" id="CHEBI:456216"/>
        <dbReference type="EC" id="2.7.11.1"/>
    </reaction>
</comment>
<dbReference type="Proteomes" id="UP000818029">
    <property type="component" value="Chromosome A11"/>
</dbReference>
<comment type="similarity">
    <text evidence="11">Belongs to the protein kinase superfamily.</text>
</comment>
<dbReference type="Gene3D" id="3.30.200.20">
    <property type="entry name" value="Phosphorylase Kinase, domain 1"/>
    <property type="match status" value="1"/>
</dbReference>
<dbReference type="CDD" id="cd14662">
    <property type="entry name" value="STKc_SnRK2"/>
    <property type="match status" value="1"/>
</dbReference>
<dbReference type="InterPro" id="IPR011009">
    <property type="entry name" value="Kinase-like_dom_sf"/>
</dbReference>
<name>A0A1U8ISS7_GOSHI</name>
<keyword evidence="7 10" id="KW-0067">ATP-binding</keyword>
<evidence type="ECO:0000256" key="9">
    <source>
        <dbReference type="ARBA" id="ARBA00048679"/>
    </source>
</evidence>
<keyword evidence="2 11" id="KW-0723">Serine/threonine-protein kinase</keyword>
<dbReference type="GO" id="GO:0005634">
    <property type="term" value="C:nucleus"/>
    <property type="evidence" value="ECO:0007669"/>
    <property type="project" value="UniProtKB-ARBA"/>
</dbReference>
<dbReference type="GO" id="GO:0004674">
    <property type="term" value="F:protein serine/threonine kinase activity"/>
    <property type="evidence" value="ECO:0000318"/>
    <property type="project" value="GO_Central"/>
</dbReference>
<accession>A0A1U8ISS7</accession>
<evidence type="ECO:0000256" key="11">
    <source>
        <dbReference type="RuleBase" id="RU000304"/>
    </source>
</evidence>
<gene>
    <name evidence="14" type="primary">LOC107899890</name>
</gene>
<dbReference type="OrthoDB" id="193931at2759"/>
<dbReference type="EC" id="2.7.11.1" evidence="1"/>
<comment type="catalytic activity">
    <reaction evidence="8">
        <text>L-threonyl-[protein] + ATP = O-phospho-L-threonyl-[protein] + ADP + H(+)</text>
        <dbReference type="Rhea" id="RHEA:46608"/>
        <dbReference type="Rhea" id="RHEA-COMP:11060"/>
        <dbReference type="Rhea" id="RHEA-COMP:11605"/>
        <dbReference type="ChEBI" id="CHEBI:15378"/>
        <dbReference type="ChEBI" id="CHEBI:30013"/>
        <dbReference type="ChEBI" id="CHEBI:30616"/>
        <dbReference type="ChEBI" id="CHEBI:61977"/>
        <dbReference type="ChEBI" id="CHEBI:456216"/>
        <dbReference type="EC" id="2.7.11.1"/>
    </reaction>
</comment>